<feature type="region of interest" description="Disordered" evidence="1">
    <location>
        <begin position="899"/>
        <end position="933"/>
    </location>
</feature>
<feature type="domain" description="DUF4347" evidence="2">
    <location>
        <begin position="793"/>
        <end position="893"/>
    </location>
</feature>
<comment type="caution">
    <text evidence="3">The sequence shown here is derived from an EMBL/GenBank/DDBJ whole genome shotgun (WGS) entry which is preliminary data.</text>
</comment>
<feature type="region of interest" description="Disordered" evidence="1">
    <location>
        <begin position="606"/>
        <end position="630"/>
    </location>
</feature>
<reference evidence="4" key="1">
    <citation type="journal article" date="2019" name="Int. J. Syst. Evol. Microbiol.">
        <title>The Global Catalogue of Microorganisms (GCM) 10K type strain sequencing project: providing services to taxonomists for standard genome sequencing and annotation.</title>
        <authorList>
            <consortium name="The Broad Institute Genomics Platform"/>
            <consortium name="The Broad Institute Genome Sequencing Center for Infectious Disease"/>
            <person name="Wu L."/>
            <person name="Ma J."/>
        </authorList>
    </citation>
    <scope>NUCLEOTIDE SEQUENCE [LARGE SCALE GENOMIC DNA]</scope>
    <source>
        <strain evidence="4">CGMCC 1.15111</strain>
    </source>
</reference>
<proteinExistence type="predicted"/>
<feature type="region of interest" description="Disordered" evidence="1">
    <location>
        <begin position="1"/>
        <end position="24"/>
    </location>
</feature>
<organism evidence="3 4">
    <name type="scientific">Roseivirga thermotolerans</name>
    <dbReference type="NCBI Taxonomy" id="1758176"/>
    <lineage>
        <taxon>Bacteria</taxon>
        <taxon>Pseudomonadati</taxon>
        <taxon>Bacteroidota</taxon>
        <taxon>Cytophagia</taxon>
        <taxon>Cytophagales</taxon>
        <taxon>Roseivirgaceae</taxon>
        <taxon>Roseivirga</taxon>
    </lineage>
</organism>
<gene>
    <name evidence="3" type="ORF">GCM10011340_14790</name>
</gene>
<feature type="domain" description="DUF4347" evidence="2">
    <location>
        <begin position="487"/>
        <end position="590"/>
    </location>
</feature>
<dbReference type="EMBL" id="BNAG01000002">
    <property type="protein sequence ID" value="GHE60928.1"/>
    <property type="molecule type" value="Genomic_DNA"/>
</dbReference>
<dbReference type="Pfam" id="PF14252">
    <property type="entry name" value="DUF4347"/>
    <property type="match status" value="2"/>
</dbReference>
<feature type="region of interest" description="Disordered" evidence="1">
    <location>
        <begin position="267"/>
        <end position="301"/>
    </location>
</feature>
<accession>A0ABQ3I7A6</accession>
<dbReference type="InterPro" id="IPR025592">
    <property type="entry name" value="DUF4347"/>
</dbReference>
<evidence type="ECO:0000256" key="1">
    <source>
        <dbReference type="SAM" id="MobiDB-lite"/>
    </source>
</evidence>
<dbReference type="RefSeq" id="WP_189629594.1">
    <property type="nucleotide sequence ID" value="NZ_BNAG01000002.1"/>
</dbReference>
<name>A0ABQ3I7A6_9BACT</name>
<evidence type="ECO:0000259" key="2">
    <source>
        <dbReference type="Pfam" id="PF14252"/>
    </source>
</evidence>
<dbReference type="Proteomes" id="UP000658258">
    <property type="component" value="Unassembled WGS sequence"/>
</dbReference>
<sequence>MKNRLNALQKELKRTSPAKRHRDSRPYMFNKSEIIVSFKNGVNQAAVSDYSLQVIKDLLKAANLTKATISDSTRTPEDQAAIMYRNLENEGVEAQLRLYGSGGDKVIQEYVRLKAEGKSKSEIIAGMLAKINALGPTNVSRHTADPSQVNIIDIAPSSIEDKPAFEKAIKTESRISRYFLPPDDPAYHIEIPQNQAVAQSLRLTRQSRSEQFYDDLSAIQLQFNSESIEITHEQSAESAIKEFFSPSEEAEAQGSFELVNNDYVYKDDSPNTASPRRATIGTDKFSDLKPAEPSDQVDREMNRIDQKLDNPSGGNGSAVLAKDIPDFDRLEEEVPDKPDSKTKEEIDFAKDLKAILSGEKLYDPETKNLVDHKREVHLDDEVPEAPSAPAKAEATPPKEQTPAQVTNEPYDLFEQIEKNRSTEKGASIAIEDDYLAFEDLEMPPVSAQSKNTIVNIEVLEQADKTMDNGFIPQRASAVAGELRATSVSDMVQKVLAHLQPGQKIGRLTLSGHGAKGNISVGAGMGNIGGKIINGDATLWKPELAKLKDKFDETRGELFLRGCNVGAGQAGSKKLKELADFLNVKVYAPTGKVYDSSEEAGSVHQVAFPGSPAPIPKKTPSEEKAAKATAHTNPNSMLFRDLEEILFSTREEINWNEKPEQADISKTDSEWIGNFQTQLTPTDAADLKGLAAKANGLVFLKRGGQYQHLTIFNDFHHLIDKDFTLAYELSPHLREQVLTLFDPNSKLSYNSSQRAEDFGTNTTVDITVIDHNNDGYLGGSALFTLGELRAGSVKDMVDKVLNHLKEGQKIGKLTIIGHGNKGIIVMGSAKVLKTNKYINSNESEWKPQLQRLKGKFAETGEIFLRGCNTGAGTKGANKLKKIADIVGVKVSAPTGKVYPLSEESGSKHQVAYPNKPAPTPIPTPTESKKLKLSKAKSIDMTPTESIKAIMLHAAGLDDFPANPADYAVMENSPEFIQQFVNGIDFSQKEDASQLAAIIDAQLVVITPQGHKTYQLFNDFELIAVGNEWTSAYSVSYDLKQAILQKLENRNDSTPSV</sequence>
<protein>
    <recommendedName>
        <fullName evidence="2">DUF4347 domain-containing protein</fullName>
    </recommendedName>
</protein>
<feature type="compositionally biased region" description="Basic and acidic residues" evidence="1">
    <location>
        <begin position="284"/>
        <end position="301"/>
    </location>
</feature>
<feature type="compositionally biased region" description="Low complexity" evidence="1">
    <location>
        <begin position="384"/>
        <end position="398"/>
    </location>
</feature>
<evidence type="ECO:0000313" key="3">
    <source>
        <dbReference type="EMBL" id="GHE60928.1"/>
    </source>
</evidence>
<keyword evidence="4" id="KW-1185">Reference proteome</keyword>
<evidence type="ECO:0000313" key="4">
    <source>
        <dbReference type="Proteomes" id="UP000658258"/>
    </source>
</evidence>
<feature type="region of interest" description="Disordered" evidence="1">
    <location>
        <begin position="380"/>
        <end position="404"/>
    </location>
</feature>